<dbReference type="AlphaFoldDB" id="A0A3E5GLP5"/>
<accession>A0A174GUE8</accession>
<dbReference type="InterPro" id="IPR014941">
    <property type="entry name" value="FimB/Mfa2/Mfa3"/>
</dbReference>
<gene>
    <name evidence="8" type="ORF">ERS852461_00779</name>
    <name evidence="9" type="ORF">NXY30_19265</name>
</gene>
<keyword evidence="11" id="KW-1185">Reference proteome</keyword>
<keyword evidence="7" id="KW-0449">Lipoprotein</keyword>
<evidence type="ECO:0000256" key="1">
    <source>
        <dbReference type="ARBA" id="ARBA00004442"/>
    </source>
</evidence>
<keyword evidence="4" id="KW-0472">Membrane</keyword>
<organism evidence="8 10">
    <name type="scientific">Bacteroides faecis</name>
    <dbReference type="NCBI Taxonomy" id="674529"/>
    <lineage>
        <taxon>Bacteria</taxon>
        <taxon>Pseudomonadati</taxon>
        <taxon>Bacteroidota</taxon>
        <taxon>Bacteroidia</taxon>
        <taxon>Bacteroidales</taxon>
        <taxon>Bacteroidaceae</taxon>
        <taxon>Bacteroides</taxon>
    </lineage>
</organism>
<protein>
    <submittedName>
        <fullName evidence="9">FimB/Mfa2 family fimbrial subunit</fullName>
    </submittedName>
</protein>
<dbReference type="Proteomes" id="UP001060104">
    <property type="component" value="Chromosome"/>
</dbReference>
<evidence type="ECO:0000313" key="9">
    <source>
        <dbReference type="EMBL" id="UVQ73165.1"/>
    </source>
</evidence>
<dbReference type="GeneID" id="69590269"/>
<comment type="subcellular location">
    <subcellularLocation>
        <location evidence="1">Cell outer membrane</location>
    </subcellularLocation>
</comment>
<proteinExistence type="inferred from homology"/>
<dbReference type="GO" id="GO:0009279">
    <property type="term" value="C:cell outer membrane"/>
    <property type="evidence" value="ECO:0007669"/>
    <property type="project" value="UniProtKB-SubCell"/>
</dbReference>
<evidence type="ECO:0000256" key="2">
    <source>
        <dbReference type="ARBA" id="ARBA00007248"/>
    </source>
</evidence>
<evidence type="ECO:0000256" key="4">
    <source>
        <dbReference type="ARBA" id="ARBA00023136"/>
    </source>
</evidence>
<dbReference type="RefSeq" id="WP_055268893.1">
    <property type="nucleotide sequence ID" value="NZ_CABMFH010000002.1"/>
</dbReference>
<evidence type="ECO:0000256" key="6">
    <source>
        <dbReference type="ARBA" id="ARBA00023237"/>
    </source>
</evidence>
<accession>A0A3E5GLP5</accession>
<evidence type="ECO:0000313" key="8">
    <source>
        <dbReference type="EMBL" id="CUO64449.1"/>
    </source>
</evidence>
<evidence type="ECO:0000313" key="11">
    <source>
        <dbReference type="Proteomes" id="UP001060104"/>
    </source>
</evidence>
<keyword evidence="5" id="KW-0564">Palmitate</keyword>
<evidence type="ECO:0000256" key="5">
    <source>
        <dbReference type="ARBA" id="ARBA00023139"/>
    </source>
</evidence>
<keyword evidence="6" id="KW-0998">Cell outer membrane</keyword>
<sequence>MRTKAIIPFFGCALLLAVSCDVKDPIYNTPHPDHGTVTLTADWSRRGTDIDIPASYTVQAADYSTTLDGTTNRIDHLFEPGTYRFYIYNTPEQVSISGTTATVAAASGNWDGVGAFVAASPGWLFTCAMDAVIEKDTEYELTAAMQQQVRQLTLVIEPTGGTTDRIEGVEGYFSGAAATLDMDNGTYGTPSNVALTFTKITSGADAGKWSATMRLLGVAGTAQRLTAQIRFSGNSPQPVTLTSDLTTMLATFNTDKTKPLALGGTVAETPTGAGFSATITDWKQVTGGPVTAD</sequence>
<dbReference type="Proteomes" id="UP000095606">
    <property type="component" value="Unassembled WGS sequence"/>
</dbReference>
<evidence type="ECO:0000256" key="7">
    <source>
        <dbReference type="ARBA" id="ARBA00023288"/>
    </source>
</evidence>
<evidence type="ECO:0000256" key="3">
    <source>
        <dbReference type="ARBA" id="ARBA00022729"/>
    </source>
</evidence>
<keyword evidence="3" id="KW-0732">Signal</keyword>
<comment type="similarity">
    <text evidence="2">Belongs to the bacteroidetes fimbrillin superfamily. FimB/Mfa2 family.</text>
</comment>
<reference evidence="9" key="2">
    <citation type="submission" date="2022-08" db="EMBL/GenBank/DDBJ databases">
        <title>Genome Sequencing of Bacteroides fragilis Group Isolates with Nanopore Technology.</title>
        <authorList>
            <person name="Tisza M.J."/>
            <person name="Smith D."/>
            <person name="Dekker J.P."/>
        </authorList>
    </citation>
    <scope>NUCLEOTIDE SEQUENCE</scope>
    <source>
        <strain evidence="9">BFG-527</strain>
    </source>
</reference>
<evidence type="ECO:0000313" key="10">
    <source>
        <dbReference type="Proteomes" id="UP000095606"/>
    </source>
</evidence>
<reference evidence="8 10" key="1">
    <citation type="submission" date="2015-09" db="EMBL/GenBank/DDBJ databases">
        <authorList>
            <consortium name="Pathogen Informatics"/>
        </authorList>
    </citation>
    <scope>NUCLEOTIDE SEQUENCE [LARGE SCALE GENOMIC DNA]</scope>
    <source>
        <strain evidence="8 10">2789STDY5834846</strain>
    </source>
</reference>
<dbReference type="EMBL" id="CZAE01000002">
    <property type="protein sequence ID" value="CUO64449.1"/>
    <property type="molecule type" value="Genomic_DNA"/>
</dbReference>
<name>A0A3E5GLP5_9BACE</name>
<dbReference type="PROSITE" id="PS51257">
    <property type="entry name" value="PROKAR_LIPOPROTEIN"/>
    <property type="match status" value="1"/>
</dbReference>
<dbReference type="Pfam" id="PF08842">
    <property type="entry name" value="Mfa2"/>
    <property type="match status" value="1"/>
</dbReference>
<dbReference type="EMBL" id="CP103141">
    <property type="protein sequence ID" value="UVQ73165.1"/>
    <property type="molecule type" value="Genomic_DNA"/>
</dbReference>